<dbReference type="Gene3D" id="3.30.1180.10">
    <property type="match status" value="1"/>
</dbReference>
<dbReference type="Pfam" id="PF02645">
    <property type="entry name" value="DegV"/>
    <property type="match status" value="1"/>
</dbReference>
<dbReference type="EMBL" id="JAGSOG010000043">
    <property type="protein sequence ID" value="MBR7833909.1"/>
    <property type="molecule type" value="Genomic_DNA"/>
</dbReference>
<dbReference type="Proteomes" id="UP000675781">
    <property type="component" value="Unassembled WGS sequence"/>
</dbReference>
<dbReference type="RefSeq" id="WP_212528430.1">
    <property type="nucleotide sequence ID" value="NZ_JAGSOG010000043.1"/>
</dbReference>
<comment type="caution">
    <text evidence="2">The sequence shown here is derived from an EMBL/GenBank/DDBJ whole genome shotgun (WGS) entry which is preliminary data.</text>
</comment>
<dbReference type="NCBIfam" id="TIGR00762">
    <property type="entry name" value="DegV"/>
    <property type="match status" value="1"/>
</dbReference>
<organism evidence="2 3">
    <name type="scientific">Actinospica durhamensis</name>
    <dbReference type="NCBI Taxonomy" id="1508375"/>
    <lineage>
        <taxon>Bacteria</taxon>
        <taxon>Bacillati</taxon>
        <taxon>Actinomycetota</taxon>
        <taxon>Actinomycetes</taxon>
        <taxon>Catenulisporales</taxon>
        <taxon>Actinospicaceae</taxon>
        <taxon>Actinospica</taxon>
    </lineage>
</organism>
<dbReference type="PROSITE" id="PS51482">
    <property type="entry name" value="DEGV"/>
    <property type="match status" value="1"/>
</dbReference>
<accession>A0A941INF3</accession>
<dbReference type="PANTHER" id="PTHR33434:SF2">
    <property type="entry name" value="FATTY ACID-BINDING PROTEIN TM_1468"/>
    <property type="match status" value="1"/>
</dbReference>
<reference evidence="2" key="1">
    <citation type="submission" date="2021-04" db="EMBL/GenBank/DDBJ databases">
        <title>Genome based classification of Actinospica acidithermotolerans sp. nov., an actinobacterium isolated from an Indonesian hot spring.</title>
        <authorList>
            <person name="Kusuma A.B."/>
            <person name="Putra K.E."/>
            <person name="Nafisah S."/>
            <person name="Loh J."/>
            <person name="Nouioui I."/>
            <person name="Goodfellow M."/>
        </authorList>
    </citation>
    <scope>NUCLEOTIDE SEQUENCE</scope>
    <source>
        <strain evidence="2">CSCA 57</strain>
    </source>
</reference>
<dbReference type="InterPro" id="IPR043168">
    <property type="entry name" value="DegV_C"/>
</dbReference>
<evidence type="ECO:0000256" key="1">
    <source>
        <dbReference type="ARBA" id="ARBA00023121"/>
    </source>
</evidence>
<evidence type="ECO:0000313" key="2">
    <source>
        <dbReference type="EMBL" id="MBR7833909.1"/>
    </source>
</evidence>
<evidence type="ECO:0000313" key="3">
    <source>
        <dbReference type="Proteomes" id="UP000675781"/>
    </source>
</evidence>
<keyword evidence="3" id="KW-1185">Reference proteome</keyword>
<protein>
    <submittedName>
        <fullName evidence="2">DegV family protein</fullName>
    </submittedName>
</protein>
<dbReference type="PANTHER" id="PTHR33434">
    <property type="entry name" value="DEGV DOMAIN-CONTAINING PROTEIN DR_1986-RELATED"/>
    <property type="match status" value="1"/>
</dbReference>
<dbReference type="AlphaFoldDB" id="A0A941INF3"/>
<sequence length="283" mass="28954">MSGPTVVVTDSTACLTPERAAAAGIVVVPLQLVVGTETYTEGTPDAQAALMNALRRRLPATTSRPSPEQFAACYRTLAEQGAGGIVSVHLSEQLSATGEAARLAAKSASVPVEVVDSHSLGMGLGYAALSAAELAASGAGPLLCADLASKRATMTTILFYVDTLEYLRRGGRIGKAEAFVGSALAVKPLLHLVDGQVAPLEKVRTSARALARIEQVAVERAGDGPVDVAVHHLHSLPRAELLAEQLRGRLAGLGELAISEVGAVIGAHAGPGVLGVVISPRVN</sequence>
<keyword evidence="1" id="KW-0446">Lipid-binding</keyword>
<dbReference type="SUPFAM" id="SSF82549">
    <property type="entry name" value="DAK1/DegV-like"/>
    <property type="match status" value="1"/>
</dbReference>
<proteinExistence type="predicted"/>
<gene>
    <name evidence="2" type="ORF">KDL01_11565</name>
</gene>
<dbReference type="Gene3D" id="3.40.50.10170">
    <property type="match status" value="1"/>
</dbReference>
<name>A0A941INF3_9ACTN</name>
<dbReference type="GO" id="GO:0008289">
    <property type="term" value="F:lipid binding"/>
    <property type="evidence" value="ECO:0007669"/>
    <property type="project" value="UniProtKB-KW"/>
</dbReference>
<dbReference type="InterPro" id="IPR003797">
    <property type="entry name" value="DegV"/>
</dbReference>
<dbReference type="InterPro" id="IPR050270">
    <property type="entry name" value="DegV_domain_contain"/>
</dbReference>